<comment type="caution">
    <text evidence="2">The sequence shown here is derived from an EMBL/GenBank/DDBJ whole genome shotgun (WGS) entry which is preliminary data.</text>
</comment>
<dbReference type="InterPro" id="IPR040378">
    <property type="entry name" value="BASL"/>
</dbReference>
<dbReference type="GO" id="GO:0009786">
    <property type="term" value="P:regulation of asymmetric cell division"/>
    <property type="evidence" value="ECO:0007669"/>
    <property type="project" value="InterPro"/>
</dbReference>
<evidence type="ECO:0000256" key="1">
    <source>
        <dbReference type="SAM" id="MobiDB-lite"/>
    </source>
</evidence>
<name>A0A8T2RBL5_CERRI</name>
<dbReference type="EMBL" id="CM035433">
    <property type="protein sequence ID" value="KAH7292924.1"/>
    <property type="molecule type" value="Genomic_DNA"/>
</dbReference>
<accession>A0A8T2RBL5</accession>
<dbReference type="AlphaFoldDB" id="A0A8T2RBL5"/>
<evidence type="ECO:0000313" key="3">
    <source>
        <dbReference type="Proteomes" id="UP000825935"/>
    </source>
</evidence>
<protein>
    <submittedName>
        <fullName evidence="2">Uncharacterized protein</fullName>
    </submittedName>
</protein>
<evidence type="ECO:0000313" key="2">
    <source>
        <dbReference type="EMBL" id="KAH7292925.1"/>
    </source>
</evidence>
<feature type="compositionally biased region" description="Basic and acidic residues" evidence="1">
    <location>
        <begin position="224"/>
        <end position="236"/>
    </location>
</feature>
<sequence length="365" mass="40507">MENPLVNVLDGEYRGLVTQDTVNDVDIFNIYRIQAQPGTVAKGESDGATDNDSICREKEQTLINENGQERERQDQRNKISDVKRKEILTHKDSAMSVRGEETNETNLASAIRTSEGDSAQNLDFQDRAASDDELISSDWCSHEQLAQLDVPYDPRNGPSSALAHLNRSEQTQLSSSNVCSTNNRVTGPDVMHVSPSDKVENSCGSLQNSEGTVIANSEVSSTSSHDDKSRVADSVSERLVRSAEMADNDKKNVDPLQNDDVDRVLHTDKLSNHCEDEEYMSGTFSGPIAFSGMLAYSGMLSQVPHSGNLSMHSDSSTSTRSFAFPILPSEWNSSPTKIGSADNRYFRRRRWRPRFCCKRPTTLFD</sequence>
<reference evidence="2" key="1">
    <citation type="submission" date="2021-08" db="EMBL/GenBank/DDBJ databases">
        <title>WGS assembly of Ceratopteris richardii.</title>
        <authorList>
            <person name="Marchant D.B."/>
            <person name="Chen G."/>
            <person name="Jenkins J."/>
            <person name="Shu S."/>
            <person name="Leebens-Mack J."/>
            <person name="Grimwood J."/>
            <person name="Schmutz J."/>
            <person name="Soltis P."/>
            <person name="Soltis D."/>
            <person name="Chen Z.-H."/>
        </authorList>
    </citation>
    <scope>NUCLEOTIDE SEQUENCE</scope>
    <source>
        <strain evidence="2">Whitten #5841</strain>
        <tissue evidence="2">Leaf</tissue>
    </source>
</reference>
<dbReference type="Proteomes" id="UP000825935">
    <property type="component" value="Chromosome 28"/>
</dbReference>
<proteinExistence type="predicted"/>
<dbReference type="OrthoDB" id="1911032at2759"/>
<keyword evidence="3" id="KW-1185">Reference proteome</keyword>
<organism evidence="2 3">
    <name type="scientific">Ceratopteris richardii</name>
    <name type="common">Triangle waterfern</name>
    <dbReference type="NCBI Taxonomy" id="49495"/>
    <lineage>
        <taxon>Eukaryota</taxon>
        <taxon>Viridiplantae</taxon>
        <taxon>Streptophyta</taxon>
        <taxon>Embryophyta</taxon>
        <taxon>Tracheophyta</taxon>
        <taxon>Polypodiopsida</taxon>
        <taxon>Polypodiidae</taxon>
        <taxon>Polypodiales</taxon>
        <taxon>Pteridineae</taxon>
        <taxon>Pteridaceae</taxon>
        <taxon>Parkerioideae</taxon>
        <taxon>Ceratopteris</taxon>
    </lineage>
</organism>
<dbReference type="PANTHER" id="PTHR33914">
    <property type="entry name" value="18S PRE-RIBOSOMAL ASSEMBLY PROTEIN GAR2-LIKE PROTEIN"/>
    <property type="match status" value="1"/>
</dbReference>
<dbReference type="PANTHER" id="PTHR33914:SF2">
    <property type="entry name" value="OS02G0582100 PROTEIN"/>
    <property type="match status" value="1"/>
</dbReference>
<dbReference type="EMBL" id="CM035433">
    <property type="protein sequence ID" value="KAH7292925.1"/>
    <property type="molecule type" value="Genomic_DNA"/>
</dbReference>
<gene>
    <name evidence="2" type="ORF">KP509_28G003900</name>
</gene>
<feature type="region of interest" description="Disordered" evidence="1">
    <location>
        <begin position="217"/>
        <end position="236"/>
    </location>
</feature>